<gene>
    <name evidence="4" type="ORF">BN1048_00240</name>
</gene>
<feature type="signal peptide" evidence="3">
    <location>
        <begin position="1"/>
        <end position="16"/>
    </location>
</feature>
<reference evidence="4 5" key="1">
    <citation type="submission" date="2014-07" db="EMBL/GenBank/DDBJ databases">
        <authorList>
            <person name="Urmite Genomes Urmite Genomes"/>
        </authorList>
    </citation>
    <scope>NUCLEOTIDE SEQUENCE [LARGE SCALE GENOMIC DNA]</scope>
    <source>
        <strain evidence="4 5">13MG44_air</strain>
    </source>
</reference>
<feature type="region of interest" description="Disordered" evidence="2">
    <location>
        <begin position="19"/>
        <end position="48"/>
    </location>
</feature>
<evidence type="ECO:0000256" key="1">
    <source>
        <dbReference type="ARBA" id="ARBA00022729"/>
    </source>
</evidence>
<protein>
    <submittedName>
        <fullName evidence="4">Telomeric repeat-binding factor 2</fullName>
    </submittedName>
</protein>
<dbReference type="Gene3D" id="2.60.40.1240">
    <property type="match status" value="1"/>
</dbReference>
<organism evidence="4 5">
    <name type="scientific">Jeotgalicoccus saudimassiliensis</name>
    <dbReference type="NCBI Taxonomy" id="1461582"/>
    <lineage>
        <taxon>Bacteria</taxon>
        <taxon>Bacillati</taxon>
        <taxon>Bacillota</taxon>
        <taxon>Bacilli</taxon>
        <taxon>Bacillales</taxon>
        <taxon>Staphylococcaceae</taxon>
        <taxon>Jeotgalicoccus</taxon>
    </lineage>
</organism>
<dbReference type="EMBL" id="CCSE01000001">
    <property type="protein sequence ID" value="CDZ99118.1"/>
    <property type="molecule type" value="Genomic_DNA"/>
</dbReference>
<feature type="chain" id="PRO_5038835681" evidence="3">
    <location>
        <begin position="17"/>
        <end position="190"/>
    </location>
</feature>
<evidence type="ECO:0000313" key="5">
    <source>
        <dbReference type="Proteomes" id="UP000044136"/>
    </source>
</evidence>
<keyword evidence="1 3" id="KW-0732">Signal</keyword>
<dbReference type="AlphaFoldDB" id="A0A078LV98"/>
<sequence>MKKLILLALMSSLALAACGNESEETDNEESMDDSTEATAETEDENQSGAVYEIGDTAQVESFEWEIEYEVTVNSFDQVPEYNGKALDEFVGNAPDTAFLGVVNMTVKNISDEPIVIGEYVYPDVTQGTREGGDQFLFDLSEEDLSKELQPDQEATFDLVYSMVTDAEVGQYSLKFENGMPTETVFRLPIE</sequence>
<dbReference type="Proteomes" id="UP000044136">
    <property type="component" value="Unassembled WGS sequence"/>
</dbReference>
<dbReference type="STRING" id="1461582.BN1048_00240"/>
<evidence type="ECO:0000313" key="4">
    <source>
        <dbReference type="EMBL" id="CDZ99118.1"/>
    </source>
</evidence>
<feature type="compositionally biased region" description="Acidic residues" evidence="2">
    <location>
        <begin position="21"/>
        <end position="45"/>
    </location>
</feature>
<dbReference type="eggNOG" id="ENOG5032XSU">
    <property type="taxonomic scope" value="Bacteria"/>
</dbReference>
<dbReference type="InterPro" id="IPR029050">
    <property type="entry name" value="Immunoprotect_excell_Ig-like"/>
</dbReference>
<dbReference type="PROSITE" id="PS51257">
    <property type="entry name" value="PROKAR_LIPOPROTEIN"/>
    <property type="match status" value="1"/>
</dbReference>
<keyword evidence="5" id="KW-1185">Reference proteome</keyword>
<accession>A0A078LV98</accession>
<evidence type="ECO:0000256" key="3">
    <source>
        <dbReference type="SAM" id="SignalP"/>
    </source>
</evidence>
<proteinExistence type="predicted"/>
<dbReference type="HOGENOM" id="CLU_1426254_0_0_9"/>
<name>A0A078LV98_9STAP</name>
<evidence type="ECO:0000256" key="2">
    <source>
        <dbReference type="SAM" id="MobiDB-lite"/>
    </source>
</evidence>